<feature type="domain" description="Galactofuranosyltransferase GlfT2 N-terminal" evidence="5">
    <location>
        <begin position="32"/>
        <end position="140"/>
    </location>
</feature>
<keyword evidence="8" id="KW-1185">Reference proteome</keyword>
<dbReference type="EMBL" id="JFBM01000012">
    <property type="protein sequence ID" value="KFU80296.1"/>
    <property type="molecule type" value="Genomic_DNA"/>
</dbReference>
<dbReference type="Pfam" id="PF13641">
    <property type="entry name" value="Glyco_tranf_2_3"/>
    <property type="match status" value="1"/>
</dbReference>
<keyword evidence="3" id="KW-0328">Glycosyltransferase</keyword>
<dbReference type="SUPFAM" id="SSF53448">
    <property type="entry name" value="Nucleotide-diphospho-sugar transferases"/>
    <property type="match status" value="1"/>
</dbReference>
<evidence type="ECO:0000256" key="4">
    <source>
        <dbReference type="ARBA" id="ARBA00022679"/>
    </source>
</evidence>
<protein>
    <submittedName>
        <fullName evidence="7">Glycosyl transferase</fullName>
    </submittedName>
</protein>
<keyword evidence="4 7" id="KW-0808">Transferase</keyword>
<dbReference type="PANTHER" id="PTHR43179">
    <property type="entry name" value="RHAMNOSYLTRANSFERASE WBBL"/>
    <property type="match status" value="1"/>
</dbReference>
<reference evidence="7 8" key="1">
    <citation type="journal article" date="2014" name="Genome Announc.">
        <title>Draft Genome Sequence of Amycolatopsis lurida NRRL 2430, Producer of the Glycopeptide Family Antibiotic Ristocetin.</title>
        <authorList>
            <person name="Kwun M.J."/>
            <person name="Hong H.J."/>
        </authorList>
    </citation>
    <scope>NUCLEOTIDE SEQUENCE [LARGE SCALE GENOMIC DNA]</scope>
    <source>
        <strain evidence="7 8">NRRL 2430</strain>
    </source>
</reference>
<dbReference type="Proteomes" id="UP000256220">
    <property type="component" value="Unassembled WGS sequence"/>
</dbReference>
<comment type="pathway">
    <text evidence="1">Cell wall biogenesis; cell wall polysaccharide biosynthesis.</text>
</comment>
<evidence type="ECO:0000259" key="5">
    <source>
        <dbReference type="Pfam" id="PF17994"/>
    </source>
</evidence>
<proteinExistence type="inferred from homology"/>
<evidence type="ECO:0000256" key="3">
    <source>
        <dbReference type="ARBA" id="ARBA00022676"/>
    </source>
</evidence>
<comment type="caution">
    <text evidence="7">The sequence shown here is derived from an EMBL/GenBank/DDBJ whole genome shotgun (WGS) entry which is preliminary data.</text>
</comment>
<evidence type="ECO:0000256" key="1">
    <source>
        <dbReference type="ARBA" id="ARBA00004776"/>
    </source>
</evidence>
<dbReference type="AlphaFoldDB" id="A0A2P2FUA3"/>
<dbReference type="Pfam" id="PF19320">
    <property type="entry name" value="GlfT2_domain3"/>
    <property type="match status" value="1"/>
</dbReference>
<dbReference type="PANTHER" id="PTHR43179:SF12">
    <property type="entry name" value="GALACTOFURANOSYLTRANSFERASE GLFT2"/>
    <property type="match status" value="1"/>
</dbReference>
<evidence type="ECO:0000259" key="6">
    <source>
        <dbReference type="Pfam" id="PF19320"/>
    </source>
</evidence>
<dbReference type="Pfam" id="PF17994">
    <property type="entry name" value="Glft2_N"/>
    <property type="match status" value="1"/>
</dbReference>
<accession>A0A2P2FUA3</accession>
<sequence length="595" mass="64730">MPVIAQRGLFAGPDGVIGKDLYVQVVSGGARRERTTLTLESASKVSGNTYFGRFPASYWQRWTTAGVVEVGLEAAGSGTVSLLASDFEGEPRVVAARVVDGGPISLVAPLDRFVDGGALWLDWETEPGQRLVVRDVRWTVPAAERSRPTVVTICTMNRPADCLATLTAIADDDLAQATVHAVYVVDQGTDPVPAEGVLPPGKLRYLRQPNLGGAGGFTRGLYEVDGENVNMLFMDDDIVLEPDLLVRMTAFSASTAEPLILGGQMLNLLHPTRLHAAAEYTDLDGIRPGMPIRHSLHAVDLLATDPATGRPYRQEFRVDAGYNGWWACLIPYEVVKETGYPLPLFFQGDDAEYSYRARAHGFPTVTLPGAGLWHTDFPWKDSDELNRYFILRNYTIISALHGDFPVLKIAGTLLAELIPSLLGMRYGAAATLIQAVSDFLDGPDILRDGGVAALARIREVRSRHPETVAHPPTAVPGLASNDIAISEPSVFDRLALGPLLGVHRLALGSVPVSEADWWRVGALRTAVVTDASQRGVRVRTYDRAHLVRLAYQGARVLTRFIRDGAAVRERYRAALPRLTSRDAWTGLFSDEGLIP</sequence>
<dbReference type="InterPro" id="IPR029044">
    <property type="entry name" value="Nucleotide-diphossugar_trans"/>
</dbReference>
<evidence type="ECO:0000256" key="2">
    <source>
        <dbReference type="ARBA" id="ARBA00006739"/>
    </source>
</evidence>
<organism evidence="7 8">
    <name type="scientific">Amycolatopsis lurida NRRL 2430</name>
    <dbReference type="NCBI Taxonomy" id="1460371"/>
    <lineage>
        <taxon>Bacteria</taxon>
        <taxon>Bacillati</taxon>
        <taxon>Actinomycetota</taxon>
        <taxon>Actinomycetes</taxon>
        <taxon>Pseudonocardiales</taxon>
        <taxon>Pseudonocardiaceae</taxon>
        <taxon>Amycolatopsis</taxon>
    </lineage>
</organism>
<evidence type="ECO:0000313" key="8">
    <source>
        <dbReference type="Proteomes" id="UP000256220"/>
    </source>
</evidence>
<feature type="domain" description="Galactofuranosyltransferase-2 C-terminal" evidence="6">
    <location>
        <begin position="510"/>
        <end position="589"/>
    </location>
</feature>
<dbReference type="Gene3D" id="3.90.550.60">
    <property type="match status" value="1"/>
</dbReference>
<dbReference type="InterPro" id="IPR040492">
    <property type="entry name" value="GlfT2_N"/>
</dbReference>
<comment type="similarity">
    <text evidence="2">Belongs to the glycosyltransferase 2 family.</text>
</comment>
<dbReference type="InterPro" id="IPR045699">
    <property type="entry name" value="GlfT2_C"/>
</dbReference>
<name>A0A2P2FUA3_AMYLU</name>
<evidence type="ECO:0000313" key="7">
    <source>
        <dbReference type="EMBL" id="KFU80296.1"/>
    </source>
</evidence>
<dbReference type="GO" id="GO:0016757">
    <property type="term" value="F:glycosyltransferase activity"/>
    <property type="evidence" value="ECO:0007669"/>
    <property type="project" value="UniProtKB-KW"/>
</dbReference>
<gene>
    <name evidence="7" type="ORF">BB31_15840</name>
</gene>